<dbReference type="AlphaFoldDB" id="A0A4Y2JL12"/>
<feature type="region of interest" description="Disordered" evidence="1">
    <location>
        <begin position="1"/>
        <end position="46"/>
    </location>
</feature>
<name>A0A4Y2JL12_ARAVE</name>
<protein>
    <submittedName>
        <fullName evidence="2">Uncharacterized protein</fullName>
    </submittedName>
</protein>
<proteinExistence type="predicted"/>
<evidence type="ECO:0000256" key="1">
    <source>
        <dbReference type="SAM" id="MobiDB-lite"/>
    </source>
</evidence>
<feature type="compositionally biased region" description="Low complexity" evidence="1">
    <location>
        <begin position="26"/>
        <end position="41"/>
    </location>
</feature>
<gene>
    <name evidence="2" type="ORF">AVEN_139347_1</name>
</gene>
<keyword evidence="3" id="KW-1185">Reference proteome</keyword>
<comment type="caution">
    <text evidence="2">The sequence shown here is derived from an EMBL/GenBank/DDBJ whole genome shotgun (WGS) entry which is preliminary data.</text>
</comment>
<feature type="non-terminal residue" evidence="2">
    <location>
        <position position="1"/>
    </location>
</feature>
<reference evidence="2 3" key="1">
    <citation type="journal article" date="2019" name="Sci. Rep.">
        <title>Orb-weaving spider Araneus ventricosus genome elucidates the spidroin gene catalogue.</title>
        <authorList>
            <person name="Kono N."/>
            <person name="Nakamura H."/>
            <person name="Ohtoshi R."/>
            <person name="Moran D.A.P."/>
            <person name="Shinohara A."/>
            <person name="Yoshida Y."/>
            <person name="Fujiwara M."/>
            <person name="Mori M."/>
            <person name="Tomita M."/>
            <person name="Arakawa K."/>
        </authorList>
    </citation>
    <scope>NUCLEOTIDE SEQUENCE [LARGE SCALE GENOMIC DNA]</scope>
</reference>
<evidence type="ECO:0000313" key="2">
    <source>
        <dbReference type="EMBL" id="GBM90515.1"/>
    </source>
</evidence>
<dbReference type="Proteomes" id="UP000499080">
    <property type="component" value="Unassembled WGS sequence"/>
</dbReference>
<accession>A0A4Y2JL12</accession>
<organism evidence="2 3">
    <name type="scientific">Araneus ventricosus</name>
    <name type="common">Orbweaver spider</name>
    <name type="synonym">Epeira ventricosa</name>
    <dbReference type="NCBI Taxonomy" id="182803"/>
    <lineage>
        <taxon>Eukaryota</taxon>
        <taxon>Metazoa</taxon>
        <taxon>Ecdysozoa</taxon>
        <taxon>Arthropoda</taxon>
        <taxon>Chelicerata</taxon>
        <taxon>Arachnida</taxon>
        <taxon>Araneae</taxon>
        <taxon>Araneomorphae</taxon>
        <taxon>Entelegynae</taxon>
        <taxon>Araneoidea</taxon>
        <taxon>Araneidae</taxon>
        <taxon>Araneus</taxon>
    </lineage>
</organism>
<sequence>NTRLFWDGSRSSKSRSDDEDDPSAGTLSPSFLSTPSSTPDLESAAGPHTRWVFSRIGFRTLNPSDPKAETLPLGHHDLYIIKKLANAL</sequence>
<dbReference type="EMBL" id="BGPR01110910">
    <property type="protein sequence ID" value="GBM90515.1"/>
    <property type="molecule type" value="Genomic_DNA"/>
</dbReference>
<evidence type="ECO:0000313" key="3">
    <source>
        <dbReference type="Proteomes" id="UP000499080"/>
    </source>
</evidence>